<dbReference type="GO" id="GO:0003950">
    <property type="term" value="F:NAD+ poly-ADP-ribosyltransferase activity"/>
    <property type="evidence" value="ECO:0007669"/>
    <property type="project" value="InterPro"/>
</dbReference>
<keyword evidence="2 5" id="KW-0808">Transferase</keyword>
<evidence type="ECO:0000256" key="2">
    <source>
        <dbReference type="ARBA" id="ARBA00022679"/>
    </source>
</evidence>
<dbReference type="EC" id="2.7.1.-" evidence="5"/>
<comment type="similarity">
    <text evidence="1 5">Belongs to the KptA/TPT1 family.</text>
</comment>
<dbReference type="SUPFAM" id="SSF56399">
    <property type="entry name" value="ADP-ribosylation"/>
    <property type="match status" value="1"/>
</dbReference>
<dbReference type="InterPro" id="IPR002745">
    <property type="entry name" value="Ptrans_KptA/Tpt1"/>
</dbReference>
<dbReference type="AlphaFoldDB" id="A0A3G3IEV8"/>
<dbReference type="InterPro" id="IPR022928">
    <property type="entry name" value="RNA_2'-PTrans_KptA"/>
</dbReference>
<evidence type="ECO:0000313" key="7">
    <source>
        <dbReference type="Proteomes" id="UP000273278"/>
    </source>
</evidence>
<evidence type="ECO:0000256" key="1">
    <source>
        <dbReference type="ARBA" id="ARBA00009836"/>
    </source>
</evidence>
<dbReference type="Pfam" id="PF01885">
    <property type="entry name" value="PTS_2-RNA"/>
    <property type="match status" value="1"/>
</dbReference>
<dbReference type="RefSeq" id="WP_015504096.1">
    <property type="nucleotide sequence ID" value="NZ_CAYARL010000008.1"/>
</dbReference>
<dbReference type="GO" id="GO:0006388">
    <property type="term" value="P:tRNA splicing, via endonucleolytic cleavage and ligation"/>
    <property type="evidence" value="ECO:0007669"/>
    <property type="project" value="UniProtKB-UniRule"/>
</dbReference>
<evidence type="ECO:0000256" key="3">
    <source>
        <dbReference type="ARBA" id="ARBA00023027"/>
    </source>
</evidence>
<organism evidence="6 7">
    <name type="scientific">Methanomethylophilus alvi</name>
    <dbReference type="NCBI Taxonomy" id="1291540"/>
    <lineage>
        <taxon>Archaea</taxon>
        <taxon>Methanobacteriati</taxon>
        <taxon>Thermoplasmatota</taxon>
        <taxon>Thermoplasmata</taxon>
        <taxon>Methanomassiliicoccales</taxon>
        <taxon>Methanomethylophilaceae</taxon>
        <taxon>Methanomethylophilus</taxon>
    </lineage>
</organism>
<evidence type="ECO:0000256" key="5">
    <source>
        <dbReference type="HAMAP-Rule" id="MF_00299"/>
    </source>
</evidence>
<reference evidence="6 7" key="1">
    <citation type="submission" date="2016-10" db="EMBL/GenBank/DDBJ databases">
        <title>Complete genome of the TMA-utilizing, human hosted archaeon Methanomethylophilus alvus Gen. nov, sp. nov., strain Mx-05, derived from a pure culture.</title>
        <authorList>
            <person name="Brugere J.-F."/>
            <person name="Ben Hania W."/>
            <person name="Chaudhary P.P."/>
            <person name="Gaci N."/>
            <person name="Borrel G."/>
            <person name="Cao Van Tuat L."/>
            <person name="Fardeau M.-L."/>
            <person name="Harris H.M.B."/>
            <person name="O'Toole P.W."/>
            <person name="Ollivier B."/>
        </authorList>
    </citation>
    <scope>NUCLEOTIDE SEQUENCE [LARGE SCALE GENOMIC DNA]</scope>
    <source>
        <strain evidence="6 7">Mx-05</strain>
    </source>
</reference>
<dbReference type="EMBL" id="CP017686">
    <property type="protein sequence ID" value="AYQ54386.1"/>
    <property type="molecule type" value="Genomic_DNA"/>
</dbReference>
<gene>
    <name evidence="5" type="primary">kptA</name>
    <name evidence="6" type="ORF">BKD89_00930</name>
</gene>
<dbReference type="PANTHER" id="PTHR12684">
    <property type="entry name" value="PUTATIVE PHOSPHOTRANSFERASE"/>
    <property type="match status" value="1"/>
</dbReference>
<dbReference type="GO" id="GO:0000215">
    <property type="term" value="F:tRNA 2'-phosphotransferase activity"/>
    <property type="evidence" value="ECO:0007669"/>
    <property type="project" value="TreeGrafter"/>
</dbReference>
<dbReference type="InterPro" id="IPR042080">
    <property type="entry name" value="RNA_2'-PTrans_N"/>
</dbReference>
<proteinExistence type="inferred from homology"/>
<evidence type="ECO:0000313" key="6">
    <source>
        <dbReference type="EMBL" id="AYQ54386.1"/>
    </source>
</evidence>
<name>A0A3G3IEV8_9ARCH</name>
<protein>
    <recommendedName>
        <fullName evidence="5">Probable RNA 2'-phosphotransferase</fullName>
        <ecNumber evidence="5">2.7.1.-</ecNumber>
    </recommendedName>
</protein>
<dbReference type="HAMAP" id="MF_00299">
    <property type="entry name" value="KptA"/>
    <property type="match status" value="1"/>
</dbReference>
<dbReference type="Gene3D" id="1.10.10.970">
    <property type="entry name" value="RNA 2'-phosphotransferase, Tpt1/KptA family, N-terminal domain"/>
    <property type="match status" value="1"/>
</dbReference>
<dbReference type="Gene3D" id="3.20.170.30">
    <property type="match status" value="1"/>
</dbReference>
<keyword evidence="3 5" id="KW-0520">NAD</keyword>
<evidence type="ECO:0000256" key="4">
    <source>
        <dbReference type="ARBA" id="ARBA00025212"/>
    </source>
</evidence>
<comment type="function">
    <text evidence="4 5">Removes the 2'-phosphate from RNA via an intermediate in which the phosphate is ADP-ribosylated by NAD followed by a presumed transesterification to release the RNA and generate ADP-ribose 1''-2''-cyclic phosphate (APPR&gt;P). May function as an ADP-ribosylase.</text>
</comment>
<dbReference type="PANTHER" id="PTHR12684:SF2">
    <property type="entry name" value="TRNA 2'-PHOSPHOTRANSFERASE 1"/>
    <property type="match status" value="1"/>
</dbReference>
<dbReference type="GeneID" id="41320989"/>
<dbReference type="OMA" id="RATYGHT"/>
<sequence length="219" mass="24813">MINECEEHGYYRDDFCPVCGEKGKFVMSDYEVEKMGRTLAAILRHGKFDLEMSPQGFVDMRDIVDTVRGINPRMKWLRPHHIEALALTDPKGRYQVVGHKVRATYGHTVKLDLHLPTDDVPDHLYYPVSPDAEEIIMETGIMPVDRAMVHLSGTYRDAVRAGSVRMDDVAVLDIDTKRCADAGFPIGKAARSVYLCDRVPPECLSLAEEPEDKGDSYRW</sequence>
<dbReference type="Proteomes" id="UP000273278">
    <property type="component" value="Chromosome"/>
</dbReference>
<dbReference type="InterPro" id="IPR042081">
    <property type="entry name" value="RNA_2'-PTrans_C"/>
</dbReference>
<accession>A0A3G3IEV8</accession>